<feature type="domain" description="Baseplate protein J-like barrel" evidence="2">
    <location>
        <begin position="90"/>
        <end position="161"/>
    </location>
</feature>
<evidence type="ECO:0000313" key="7">
    <source>
        <dbReference type="Proteomes" id="UP000003185"/>
    </source>
</evidence>
<evidence type="ECO:0000313" key="8">
    <source>
        <dbReference type="Proteomes" id="UP000837958"/>
    </source>
</evidence>
<dbReference type="PANTHER" id="PTHR37829:SF3">
    <property type="entry name" value="PROTEIN JAYE-RELATED"/>
    <property type="match status" value="1"/>
</dbReference>
<evidence type="ECO:0000259" key="3">
    <source>
        <dbReference type="Pfam" id="PF26078"/>
    </source>
</evidence>
<dbReference type="InterPro" id="IPR052399">
    <property type="entry name" value="Phage_Baseplate_Assmbl_Protein"/>
</dbReference>
<comment type="similarity">
    <text evidence="1">Belongs to the Mu gp47/PBSX XkdT family.</text>
</comment>
<protein>
    <submittedName>
        <fullName evidence="5">Baseplate J/gp47 family protein</fullName>
    </submittedName>
</protein>
<evidence type="ECO:0000259" key="4">
    <source>
        <dbReference type="Pfam" id="PF26079"/>
    </source>
</evidence>
<dbReference type="EMBL" id="AAZF01000016">
    <property type="protein sequence ID" value="EDJ92044.1"/>
    <property type="molecule type" value="Genomic_DNA"/>
</dbReference>
<dbReference type="Pfam" id="PF04865">
    <property type="entry name" value="Baseplate_J"/>
    <property type="match status" value="1"/>
</dbReference>
<organism evidence="6 7">
    <name type="scientific">Haemophilus influenzae (strain NTHi 3655)</name>
    <dbReference type="NCBI Taxonomy" id="375177"/>
    <lineage>
        <taxon>Bacteria</taxon>
        <taxon>Pseudomonadati</taxon>
        <taxon>Pseudomonadota</taxon>
        <taxon>Gammaproteobacteria</taxon>
        <taxon>Pasteurellales</taxon>
        <taxon>Pasteurellaceae</taxon>
        <taxon>Haemophilus</taxon>
    </lineage>
</organism>
<evidence type="ECO:0000313" key="6">
    <source>
        <dbReference type="EMBL" id="EDJ92044.1"/>
    </source>
</evidence>
<reference evidence="6 7" key="1">
    <citation type="journal article" date="2007" name="Genome Biol.">
        <title>Characterization and modeling of the Haemophilus influenzae core and supragenomes based on the complete genomic sequences of Rd and 12 clinical nontypeable strains.</title>
        <authorList>
            <person name="Hogg J.S."/>
            <person name="Hu F.Z."/>
            <person name="Janto B."/>
            <person name="Boissy R."/>
            <person name="Hayes J."/>
            <person name="Keefe R."/>
            <person name="Post J.C."/>
            <person name="Ehrlich G.D."/>
        </authorList>
    </citation>
    <scope>NUCLEOTIDE SEQUENCE [LARGE SCALE GENOMIC DNA]</scope>
    <source>
        <strain evidence="6">3655</strain>
        <strain evidence="7">NTHi 3655</strain>
    </source>
</reference>
<feature type="domain" description="Baseplate J-like C-terminal" evidence="4">
    <location>
        <begin position="279"/>
        <end position="354"/>
    </location>
</feature>
<dbReference type="Proteomes" id="UP000003185">
    <property type="component" value="Unassembled WGS sequence"/>
</dbReference>
<gene>
    <name evidence="6" type="ORF">CGSHi3655_00020</name>
    <name evidence="5" type="ORF">KRLU3655_LOCUS385</name>
</gene>
<dbReference type="InterPro" id="IPR006949">
    <property type="entry name" value="Barrel_Baseplate_J-like"/>
</dbReference>
<sequence length="356" mass="38859">MPYQSPTLSQLVNQGEQQFLSRFPDVKRHSVVSVLNRINAALSASEHQHLDWLARQIIPTTADEDYLLEYCAYKGIYRKSANAAQGVIRIEVVSATEIVEGTLWRDGRSDLTFAAVQTTQVQAGFAEIAVQCTENGSQGNINAQTQLALTNAILGVKPNATVLKMSGGTEMESLSALLSRLIQRVQHPPAGGAPHDYVRWALEVNGVTRAWCFPRYYGGGTTGVAIVLDNQADILPTTQDCERVKAYISGHKNTVTGLWEGMPAGNELFVFAPKVKRLDLTIRLVPATESLKSAVKSTLVSLFQTLAPGGLLYLSHLRATVSNVIGETDNSILSLQSDIQLERDQILVLGNITWQT</sequence>
<reference evidence="8" key="2">
    <citation type="submission" date="2021-11" db="EMBL/GenBank/DDBJ databases">
        <authorList>
            <person name="Riesbeck K."/>
        </authorList>
    </citation>
    <scope>NUCLEOTIDE SEQUENCE [LARGE SCALE GENOMIC DNA]</scope>
</reference>
<dbReference type="Pfam" id="PF26079">
    <property type="entry name" value="Baseplate_J_C"/>
    <property type="match status" value="1"/>
</dbReference>
<dbReference type="PANTHER" id="PTHR37829">
    <property type="entry name" value="PHAGE-LIKE ELEMENT PBSX PROTEIN XKDT"/>
    <property type="match status" value="1"/>
</dbReference>
<dbReference type="Proteomes" id="UP000837958">
    <property type="component" value="Chromosome"/>
</dbReference>
<feature type="domain" description="Baseplate J-like central" evidence="3">
    <location>
        <begin position="189"/>
        <end position="271"/>
    </location>
</feature>
<dbReference type="EMBL" id="OV040719">
    <property type="protein sequence ID" value="CAH0450309.1"/>
    <property type="molecule type" value="Genomic_DNA"/>
</dbReference>
<dbReference type="Pfam" id="PF26078">
    <property type="entry name" value="Baseplate_J_M"/>
    <property type="match status" value="1"/>
</dbReference>
<evidence type="ECO:0000259" key="2">
    <source>
        <dbReference type="Pfam" id="PF04865"/>
    </source>
</evidence>
<dbReference type="InterPro" id="IPR058531">
    <property type="entry name" value="Baseplate_J_M"/>
</dbReference>
<name>A0A0H3PB36_HAEI3</name>
<reference evidence="5" key="3">
    <citation type="submission" date="2024-01" db="EMBL/GenBank/DDBJ databases">
        <authorList>
            <person name="Riesbeck K."/>
        </authorList>
    </citation>
    <scope>NUCLEOTIDE SEQUENCE</scope>
    <source>
        <strain evidence="5">3655</strain>
    </source>
</reference>
<evidence type="ECO:0000256" key="1">
    <source>
        <dbReference type="ARBA" id="ARBA00038087"/>
    </source>
</evidence>
<evidence type="ECO:0000313" key="5">
    <source>
        <dbReference type="EMBL" id="CAH0450309.1"/>
    </source>
</evidence>
<accession>A0A0H3PB36</accession>
<dbReference type="InterPro" id="IPR058530">
    <property type="entry name" value="Baseplate_J-like_C"/>
</dbReference>
<proteinExistence type="inferred from homology"/>
<dbReference type="AlphaFoldDB" id="A0A0H3PB36"/>
<dbReference type="RefSeq" id="WP_005658752.1">
    <property type="nucleotide sequence ID" value="NZ_AAZF01000016.1"/>
</dbReference>